<evidence type="ECO:0000313" key="4">
    <source>
        <dbReference type="Proteomes" id="UP001549098"/>
    </source>
</evidence>
<sequence length="283" mass="31012">MKRNRLFFAEKGTTHSIVLSALIPVILIMAACGYYALNKTEPTAQVVVEAERTTTQPVQRTYEPDEEKTNVKMNEKVKEKKDDKTDSEAIAPNNRADKPVQATEAKEPNGRPAAAAAKTTDPLPRSGKGITAIGDSVMLDAAPFLEKMLPGIVVDGKVGRQMRQAGEAVDRLKAQGRLGDRIIIELGTNGPFNKRQLKSLLQSLGGDKRVLLVNTRVPRQWEAAVNRDIAEVANEFSNAAVVDWYSASKGKNGFFSRDGVHLNRSGSEFYATLLVKTLMAFNE</sequence>
<name>A0ABV2F624_9BACL</name>
<accession>A0ABV2F624</accession>
<organism evidence="3 4">
    <name type="scientific">Paenibacillus favisporus</name>
    <dbReference type="NCBI Taxonomy" id="221028"/>
    <lineage>
        <taxon>Bacteria</taxon>
        <taxon>Bacillati</taxon>
        <taxon>Bacillota</taxon>
        <taxon>Bacilli</taxon>
        <taxon>Bacillales</taxon>
        <taxon>Paenibacillaceae</taxon>
        <taxon>Paenibacillus</taxon>
    </lineage>
</organism>
<dbReference type="Proteomes" id="UP001549098">
    <property type="component" value="Unassembled WGS sequence"/>
</dbReference>
<keyword evidence="4" id="KW-1185">Reference proteome</keyword>
<feature type="region of interest" description="Disordered" evidence="1">
    <location>
        <begin position="57"/>
        <end position="128"/>
    </location>
</feature>
<dbReference type="Gene3D" id="3.40.50.1110">
    <property type="entry name" value="SGNH hydrolase"/>
    <property type="match status" value="1"/>
</dbReference>
<evidence type="ECO:0000313" key="3">
    <source>
        <dbReference type="EMBL" id="MET3547167.1"/>
    </source>
</evidence>
<dbReference type="SUPFAM" id="SSF52266">
    <property type="entry name" value="SGNH hydrolase"/>
    <property type="match status" value="1"/>
</dbReference>
<gene>
    <name evidence="3" type="ORF">ABID47_003783</name>
</gene>
<reference evidence="3 4" key="1">
    <citation type="submission" date="2024-06" db="EMBL/GenBank/DDBJ databases">
        <title>Genomic Encyclopedia of Type Strains, Phase IV (KMG-IV): sequencing the most valuable type-strain genomes for metagenomic binning, comparative biology and taxonomic classification.</title>
        <authorList>
            <person name="Goeker M."/>
        </authorList>
    </citation>
    <scope>NUCLEOTIDE SEQUENCE [LARGE SCALE GENOMIC DNA]</scope>
    <source>
        <strain evidence="3 4">DSM 17253</strain>
    </source>
</reference>
<keyword evidence="2" id="KW-0812">Transmembrane</keyword>
<evidence type="ECO:0000256" key="2">
    <source>
        <dbReference type="SAM" id="Phobius"/>
    </source>
</evidence>
<proteinExistence type="predicted"/>
<dbReference type="PROSITE" id="PS51257">
    <property type="entry name" value="PROKAR_LIPOPROTEIN"/>
    <property type="match status" value="1"/>
</dbReference>
<protein>
    <recommendedName>
        <fullName evidence="5">Acyltransferase</fullName>
    </recommendedName>
</protein>
<evidence type="ECO:0000256" key="1">
    <source>
        <dbReference type="SAM" id="MobiDB-lite"/>
    </source>
</evidence>
<dbReference type="CDD" id="cd01840">
    <property type="entry name" value="SGNH_hydrolase_yrhL_like"/>
    <property type="match status" value="1"/>
</dbReference>
<keyword evidence="2" id="KW-1133">Transmembrane helix</keyword>
<comment type="caution">
    <text evidence="3">The sequence shown here is derived from an EMBL/GenBank/DDBJ whole genome shotgun (WGS) entry which is preliminary data.</text>
</comment>
<evidence type="ECO:0008006" key="5">
    <source>
        <dbReference type="Google" id="ProtNLM"/>
    </source>
</evidence>
<feature type="transmembrane region" description="Helical" evidence="2">
    <location>
        <begin position="12"/>
        <end position="37"/>
    </location>
</feature>
<dbReference type="EMBL" id="JBEPLV010000004">
    <property type="protein sequence ID" value="MET3547167.1"/>
    <property type="molecule type" value="Genomic_DNA"/>
</dbReference>
<keyword evidence="2" id="KW-0472">Membrane</keyword>
<feature type="compositionally biased region" description="Basic and acidic residues" evidence="1">
    <location>
        <begin position="67"/>
        <end position="87"/>
    </location>
</feature>
<dbReference type="InterPro" id="IPR036514">
    <property type="entry name" value="SGNH_hydro_sf"/>
</dbReference>
<dbReference type="RefSeq" id="WP_354499036.1">
    <property type="nucleotide sequence ID" value="NZ_JBEPLV010000004.1"/>
</dbReference>